<accession>A0A3S0RDG7</accession>
<dbReference type="Proteomes" id="UP000278823">
    <property type="component" value="Unassembled WGS sequence"/>
</dbReference>
<evidence type="ECO:0000313" key="2">
    <source>
        <dbReference type="Proteomes" id="UP000278823"/>
    </source>
</evidence>
<sequence>MIEGKLPEFPEEDARGIGYHVAQTALGAADVALPGAGYALQQIVGHFVGEPLAKRREEWFRLVGAVIVQMQERFDDFDPANLSQNEEFISCVYEATDLAMKTHREFKREALKNAISNTALGFTLDEAVRGRFMSCINAFSEAHIRVLSVLHNPGAYEACVRAASNIYMGAQISVIRGEITKEAVPDAVMTVIVSDLTREGFIDGGLNTMVSGGSLLAARTTDTGNAFLRFVTAPFGLTA</sequence>
<proteinExistence type="predicted"/>
<comment type="caution">
    <text evidence="1">The sequence shown here is derived from an EMBL/GenBank/DDBJ whole genome shotgun (WGS) entry which is preliminary data.</text>
</comment>
<dbReference type="AlphaFoldDB" id="A0A3S0RDG7"/>
<name>A0A3S0RDG7_9HYPH</name>
<dbReference type="OrthoDB" id="8410070at2"/>
<protein>
    <submittedName>
        <fullName evidence="1">Uncharacterized protein</fullName>
    </submittedName>
</protein>
<gene>
    <name evidence="1" type="ORF">EFQ99_05130</name>
</gene>
<dbReference type="RefSeq" id="WP_126919538.1">
    <property type="nucleotide sequence ID" value="NZ_ML133686.1"/>
</dbReference>
<evidence type="ECO:0000313" key="1">
    <source>
        <dbReference type="EMBL" id="RUM27565.1"/>
    </source>
</evidence>
<organism evidence="1 2">
    <name type="scientific">Rhizobium vallis</name>
    <dbReference type="NCBI Taxonomy" id="634290"/>
    <lineage>
        <taxon>Bacteria</taxon>
        <taxon>Pseudomonadati</taxon>
        <taxon>Pseudomonadota</taxon>
        <taxon>Alphaproteobacteria</taxon>
        <taxon>Hyphomicrobiales</taxon>
        <taxon>Rhizobiaceae</taxon>
        <taxon>Rhizobium/Agrobacterium group</taxon>
        <taxon>Rhizobium</taxon>
    </lineage>
</organism>
<dbReference type="EMBL" id="RJTH01000001">
    <property type="protein sequence ID" value="RUM27565.1"/>
    <property type="molecule type" value="Genomic_DNA"/>
</dbReference>
<keyword evidence="2" id="KW-1185">Reference proteome</keyword>
<reference evidence="2" key="1">
    <citation type="submission" date="2018-11" db="EMBL/GenBank/DDBJ databases">
        <title>Rhizobium chutanense sp. nov., isolated from root nodules of Phaseolus vulgaris in China.</title>
        <authorList>
            <person name="Huo Y."/>
        </authorList>
    </citation>
    <scope>NUCLEOTIDE SEQUENCE [LARGE SCALE GENOMIC DNA]</scope>
    <source>
        <strain evidence="2">CCBAU 65647</strain>
    </source>
</reference>